<keyword evidence="2" id="KW-1185">Reference proteome</keyword>
<protein>
    <submittedName>
        <fullName evidence="1">Uncharacterized protein</fullName>
    </submittedName>
</protein>
<proteinExistence type="predicted"/>
<dbReference type="EMBL" id="NKCI01000609">
    <property type="protein sequence ID" value="RSL39585.1"/>
    <property type="molecule type" value="Genomic_DNA"/>
</dbReference>
<dbReference type="AlphaFoldDB" id="A0A428NFK1"/>
<comment type="caution">
    <text evidence="1">The sequence shown here is derived from an EMBL/GenBank/DDBJ whole genome shotgun (WGS) entry which is preliminary data.</text>
</comment>
<gene>
    <name evidence="1" type="ORF">CEP54_016296</name>
</gene>
<sequence>MGDSGIPTLEVVLAVPLSIADPFVLNICILHTFQIRHQVLAMCMGWKKRYSGLGGSDALSFTYITGERAGIFIWYRGK</sequence>
<evidence type="ECO:0000313" key="2">
    <source>
        <dbReference type="Proteomes" id="UP000288168"/>
    </source>
</evidence>
<accession>A0A428NFK1</accession>
<evidence type="ECO:0000313" key="1">
    <source>
        <dbReference type="EMBL" id="RSL39585.1"/>
    </source>
</evidence>
<dbReference type="Proteomes" id="UP000288168">
    <property type="component" value="Unassembled WGS sequence"/>
</dbReference>
<organism evidence="1 2">
    <name type="scientific">Fusarium duplospermum</name>
    <dbReference type="NCBI Taxonomy" id="1325734"/>
    <lineage>
        <taxon>Eukaryota</taxon>
        <taxon>Fungi</taxon>
        <taxon>Dikarya</taxon>
        <taxon>Ascomycota</taxon>
        <taxon>Pezizomycotina</taxon>
        <taxon>Sordariomycetes</taxon>
        <taxon>Hypocreomycetidae</taxon>
        <taxon>Hypocreales</taxon>
        <taxon>Nectriaceae</taxon>
        <taxon>Fusarium</taxon>
        <taxon>Fusarium solani species complex</taxon>
    </lineage>
</organism>
<name>A0A428NFK1_9HYPO</name>
<reference evidence="1 2" key="1">
    <citation type="submission" date="2017-06" db="EMBL/GenBank/DDBJ databases">
        <title>Comparative genomic analysis of Ambrosia Fusariam Clade fungi.</title>
        <authorList>
            <person name="Stajich J.E."/>
            <person name="Carrillo J."/>
            <person name="Kijimoto T."/>
            <person name="Eskalen A."/>
            <person name="O'Donnell K."/>
            <person name="Kasson M."/>
        </authorList>
    </citation>
    <scope>NUCLEOTIDE SEQUENCE [LARGE SCALE GENOMIC DNA]</scope>
    <source>
        <strain evidence="1 2">NRRL62584</strain>
    </source>
</reference>